<feature type="compositionally biased region" description="Basic and acidic residues" evidence="4">
    <location>
        <begin position="1140"/>
        <end position="1150"/>
    </location>
</feature>
<dbReference type="InterPro" id="IPR013783">
    <property type="entry name" value="Ig-like_fold"/>
</dbReference>
<evidence type="ECO:0000256" key="3">
    <source>
        <dbReference type="ARBA" id="ARBA00023157"/>
    </source>
</evidence>
<reference evidence="8" key="1">
    <citation type="submission" date="2025-08" db="UniProtKB">
        <authorList>
            <consortium name="RefSeq"/>
        </authorList>
    </citation>
    <scope>IDENTIFICATION</scope>
    <source>
        <tissue evidence="8">Whole organism</tissue>
    </source>
</reference>
<dbReference type="Gene3D" id="2.60.40.10">
    <property type="entry name" value="Immunoglobulins"/>
    <property type="match status" value="5"/>
</dbReference>
<evidence type="ECO:0000313" key="8">
    <source>
        <dbReference type="RefSeq" id="XP_018007509.2"/>
    </source>
</evidence>
<evidence type="ECO:0000313" key="7">
    <source>
        <dbReference type="Proteomes" id="UP000694843"/>
    </source>
</evidence>
<dbReference type="GeneID" id="108665284"/>
<dbReference type="InterPro" id="IPR036179">
    <property type="entry name" value="Ig-like_dom_sf"/>
</dbReference>
<dbReference type="PROSITE" id="PS50835">
    <property type="entry name" value="IG_LIKE"/>
    <property type="match status" value="5"/>
</dbReference>
<dbReference type="PANTHER" id="PTHR23278">
    <property type="entry name" value="SIDESTEP PROTEIN"/>
    <property type="match status" value="1"/>
</dbReference>
<feature type="region of interest" description="Disordered" evidence="4">
    <location>
        <begin position="944"/>
        <end position="1115"/>
    </location>
</feature>
<feature type="compositionally biased region" description="Low complexity" evidence="4">
    <location>
        <begin position="950"/>
        <end position="964"/>
    </location>
</feature>
<feature type="compositionally biased region" description="Basic and acidic residues" evidence="4">
    <location>
        <begin position="1167"/>
        <end position="1178"/>
    </location>
</feature>
<evidence type="ECO:0000256" key="1">
    <source>
        <dbReference type="ARBA" id="ARBA00004167"/>
    </source>
</evidence>
<keyword evidence="5" id="KW-1133">Transmembrane helix</keyword>
<accession>A0A8B7N2R6</accession>
<dbReference type="Proteomes" id="UP000694843">
    <property type="component" value="Unplaced"/>
</dbReference>
<dbReference type="SMART" id="SM00408">
    <property type="entry name" value="IGc2"/>
    <property type="match status" value="2"/>
</dbReference>
<dbReference type="SMART" id="SM00409">
    <property type="entry name" value="IG"/>
    <property type="match status" value="4"/>
</dbReference>
<dbReference type="InterPro" id="IPR003599">
    <property type="entry name" value="Ig_sub"/>
</dbReference>
<keyword evidence="2 5" id="KW-0472">Membrane</keyword>
<feature type="transmembrane region" description="Helical" evidence="5">
    <location>
        <begin position="915"/>
        <end position="937"/>
    </location>
</feature>
<feature type="domain" description="Ig-like" evidence="6">
    <location>
        <begin position="710"/>
        <end position="774"/>
    </location>
</feature>
<dbReference type="SUPFAM" id="SSF48726">
    <property type="entry name" value="Immunoglobulin"/>
    <property type="match status" value="5"/>
</dbReference>
<feature type="compositionally biased region" description="Polar residues" evidence="4">
    <location>
        <begin position="1105"/>
        <end position="1115"/>
    </location>
</feature>
<organism evidence="7 8">
    <name type="scientific">Hyalella azteca</name>
    <name type="common">Amphipod</name>
    <dbReference type="NCBI Taxonomy" id="294128"/>
    <lineage>
        <taxon>Eukaryota</taxon>
        <taxon>Metazoa</taxon>
        <taxon>Ecdysozoa</taxon>
        <taxon>Arthropoda</taxon>
        <taxon>Crustacea</taxon>
        <taxon>Multicrustacea</taxon>
        <taxon>Malacostraca</taxon>
        <taxon>Eumalacostraca</taxon>
        <taxon>Peracarida</taxon>
        <taxon>Amphipoda</taxon>
        <taxon>Senticaudata</taxon>
        <taxon>Talitrida</taxon>
        <taxon>Talitroidea</taxon>
        <taxon>Hyalellidae</taxon>
        <taxon>Hyalella</taxon>
    </lineage>
</organism>
<evidence type="ECO:0000256" key="2">
    <source>
        <dbReference type="ARBA" id="ARBA00023136"/>
    </source>
</evidence>
<sequence>MLMHLCHRHKFCIEDFAYNLLNYFYSFLLLQLSSCFSKINFFLSRQHKLAIIDPSCVPTSKLSTRRSLTCACVIHDIFCPAEQKDPNTPSIRFPALKSFMYSFLPACLIFPQSLFSFRYPYMLSPQLSFPTLFPSAILPSLLLASKSLPLTHVRHRCSFWHKHSSRRPRYSPSLASLLLMSLILSRDAAVASGLTADSEAAANEILARYPGQDDYISPATSMTAVAGGATELPCDHRSPESGDPAVLVLWYRSGVLKPVYSYDARGDAASHWMNLDVVGNRATYEPPRNALLLRSVAASDQGVYQCRVDFRTSPTLTYTINLTVIIPPQRLTILSPDGAEAGATVGPIVEGEALRLSCEAEGGDPSPTVSWWEGDVPFGDNYNTREPIHYMDPTYPTFRHITYPTYQHSKLMFGDYDATVSSAGFTVSTSRERGIFNNEVKEENEVFISSTVMATPRRVVNTLLIDPLKRGFLNTVLTCRASNTNLSAPLQTSVTIDMILSPLHVKLLTSHEPLVVGGRSYEMVCQAVGGRPPTNLLWFLDDEPLKNYTTQISRDGNVTTSVLTITPAASSLGRLLTCRSQPPHARLQPLRDSWPLLVYYPPFVTLKPGRSLNLSAIEEGDDVYFECIVNASPPIYKIVWNHQGRILHHNVSAGIILSNQSLVVQGVDRAASGVYSCTASNIEGDGVSNSLHLNVKYAPVCGQQDWQYRGASLHETLVIPCVLDALPPPHHVTWTFNNTGESIRIAQNKVSVAGRRSSVRYTPKTELDYGTLLCWGTNTVGRQARPCVFHIFPAGPPDPVHNCSQFNLSATDVNVRCSPGFDGGLPQTFIMELYDEQTGKLVANVSSQVPVLWARSLPSSGSFSGVVFPLNSKGRGEITPISAVTLRDQAEKRTAAMKPPPSLASSSLGPLTTPLIGMVLGAALVLVLVVAVAVAIVKFRSGAPSGCQNTSVRIRSTSTSISDSPGNTKRRSLLDSDDLEKRTILETEAAAPDNNPDVIQPQPAAWSKGRFCSRGGSEEPLLTVPASPPNSTPAATLKHSRTSTASVNTSSDYRGGSKNGRAVSSSSTSSESFGAVIQHHHHQDPPPPAPSRNLDPDGAYGSFGPQFSAQSERCTSRTSLDDAYDVMYKNNDQYRYCEHDASSRDNDHAGLYRTLPSKRQQPPQPEAWKHGNEVENFRAKSRDNSLNFMYAAENPMKRRNSKEKIDNIQRRIEKSIPATSKSGTGDSRAGGFHAKNPLHDHLLKIAPNNDRIRVQIKAHDTEVVLPSTDRERESSV</sequence>
<keyword evidence="7" id="KW-1185">Reference proteome</keyword>
<feature type="domain" description="Ig-like" evidence="6">
    <location>
        <begin position="218"/>
        <end position="317"/>
    </location>
</feature>
<dbReference type="KEGG" id="hazt:108665284"/>
<feature type="domain" description="Ig-like" evidence="6">
    <location>
        <begin position="602"/>
        <end position="694"/>
    </location>
</feature>
<keyword evidence="5" id="KW-0812">Transmembrane</keyword>
<evidence type="ECO:0000259" key="6">
    <source>
        <dbReference type="PROSITE" id="PS50835"/>
    </source>
</evidence>
<dbReference type="InterPro" id="IPR013162">
    <property type="entry name" value="CD80_C2-set"/>
</dbReference>
<dbReference type="PANTHER" id="PTHR23278:SF19">
    <property type="entry name" value="OBSCURIN"/>
    <property type="match status" value="1"/>
</dbReference>
<comment type="subcellular location">
    <subcellularLocation>
        <location evidence="1">Membrane</location>
        <topology evidence="1">Single-pass membrane protein</topology>
    </subcellularLocation>
</comment>
<feature type="region of interest" description="Disordered" evidence="4">
    <location>
        <begin position="1140"/>
        <end position="1178"/>
    </location>
</feature>
<dbReference type="OrthoDB" id="8825892at2759"/>
<feature type="domain" description="Ig-like" evidence="6">
    <location>
        <begin position="502"/>
        <end position="588"/>
    </location>
</feature>
<proteinExistence type="predicted"/>
<evidence type="ECO:0000256" key="5">
    <source>
        <dbReference type="SAM" id="Phobius"/>
    </source>
</evidence>
<protein>
    <submittedName>
        <fullName evidence="8">Uncharacterized protein LOC108665284 isoform X1</fullName>
    </submittedName>
</protein>
<dbReference type="RefSeq" id="XP_018007509.2">
    <property type="nucleotide sequence ID" value="XM_018152020.2"/>
</dbReference>
<feature type="domain" description="Ig-like" evidence="6">
    <location>
        <begin position="336"/>
        <end position="495"/>
    </location>
</feature>
<gene>
    <name evidence="8" type="primary">LOC108665284</name>
</gene>
<feature type="compositionally biased region" description="Polar residues" evidence="4">
    <location>
        <begin position="1042"/>
        <end position="1052"/>
    </location>
</feature>
<dbReference type="InterPro" id="IPR007110">
    <property type="entry name" value="Ig-like_dom"/>
</dbReference>
<keyword evidence="3" id="KW-1015">Disulfide bond</keyword>
<dbReference type="Pfam" id="PF13927">
    <property type="entry name" value="Ig_3"/>
    <property type="match status" value="1"/>
</dbReference>
<dbReference type="AlphaFoldDB" id="A0A8B7N2R6"/>
<evidence type="ECO:0000256" key="4">
    <source>
        <dbReference type="SAM" id="MobiDB-lite"/>
    </source>
</evidence>
<dbReference type="InterPro" id="IPR003598">
    <property type="entry name" value="Ig_sub2"/>
</dbReference>
<dbReference type="GO" id="GO:0016020">
    <property type="term" value="C:membrane"/>
    <property type="evidence" value="ECO:0007669"/>
    <property type="project" value="UniProtKB-SubCell"/>
</dbReference>
<name>A0A8B7N2R6_HYAAZ</name>
<dbReference type="Pfam" id="PF08205">
    <property type="entry name" value="C2-set_2"/>
    <property type="match status" value="1"/>
</dbReference>